<accession>A0A0F8YB73</accession>
<dbReference type="EMBL" id="LAZR01054362">
    <property type="protein sequence ID" value="KKK78722.1"/>
    <property type="molecule type" value="Genomic_DNA"/>
</dbReference>
<protein>
    <submittedName>
        <fullName evidence="1">Uncharacterized protein</fullName>
    </submittedName>
</protein>
<gene>
    <name evidence="1" type="ORF">LCGC14_2840700</name>
</gene>
<proteinExistence type="predicted"/>
<dbReference type="AlphaFoldDB" id="A0A0F8YB73"/>
<feature type="non-terminal residue" evidence="1">
    <location>
        <position position="1"/>
    </location>
</feature>
<reference evidence="1" key="1">
    <citation type="journal article" date="2015" name="Nature">
        <title>Complex archaea that bridge the gap between prokaryotes and eukaryotes.</title>
        <authorList>
            <person name="Spang A."/>
            <person name="Saw J.H."/>
            <person name="Jorgensen S.L."/>
            <person name="Zaremba-Niedzwiedzka K."/>
            <person name="Martijn J."/>
            <person name="Lind A.E."/>
            <person name="van Eijk R."/>
            <person name="Schleper C."/>
            <person name="Guy L."/>
            <person name="Ettema T.J."/>
        </authorList>
    </citation>
    <scope>NUCLEOTIDE SEQUENCE</scope>
</reference>
<comment type="caution">
    <text evidence="1">The sequence shown here is derived from an EMBL/GenBank/DDBJ whole genome shotgun (WGS) entry which is preliminary data.</text>
</comment>
<organism evidence="1">
    <name type="scientific">marine sediment metagenome</name>
    <dbReference type="NCBI Taxonomy" id="412755"/>
    <lineage>
        <taxon>unclassified sequences</taxon>
        <taxon>metagenomes</taxon>
        <taxon>ecological metagenomes</taxon>
    </lineage>
</organism>
<sequence length="49" mass="5765">YESIEEALEALEKILDYVENVNFDDTYHLALEHGYEFRDELSTSNNDLP</sequence>
<evidence type="ECO:0000313" key="1">
    <source>
        <dbReference type="EMBL" id="KKK78722.1"/>
    </source>
</evidence>
<name>A0A0F8YB73_9ZZZZ</name>